<dbReference type="Proteomes" id="UP001637618">
    <property type="component" value="Unassembled WGS sequence"/>
</dbReference>
<proteinExistence type="predicted"/>
<keyword evidence="2" id="KW-1185">Reference proteome</keyword>
<name>A0ACC7P9E3_9PSED</name>
<sequence>MGLLIDGNWHDQWYKSSADGAFQREQAQRRNWVTVDGQPGPSGEGGFKAEADRYHLYVSLACPWAHRTLILRKLKGLESLVDVSVVSWLMLENGWTFDQAYGSTGDQLDDFTYLHQRYTADAAEYTGRVTVPVLWDKKLNRIVSNESAEIIRMFNSAFNGLTDNTLDFYPEPLRPTIDDLNERIYPAVNNGVYRAGFATSQQAYESAFDDVFAELDHLEQHLDEHRYLAGEYLTEADVRLFTTLIRFDAVYYSHFKCNLRRIADYPNLSNWLKEIYQWPGVAETVDFAHIKGHYYASHRTINPTGIVPKGPLLSFDTQHDRQKLVSKGVWN</sequence>
<accession>A0ACC7P9E3</accession>
<gene>
    <name evidence="1" type="ORF">OOJ96_02890</name>
</gene>
<evidence type="ECO:0000313" key="2">
    <source>
        <dbReference type="Proteomes" id="UP001637618"/>
    </source>
</evidence>
<dbReference type="EMBL" id="JAPEQY010000002">
    <property type="protein sequence ID" value="MFO2476350.1"/>
    <property type="molecule type" value="Genomic_DNA"/>
</dbReference>
<organism evidence="1 2">
    <name type="scientific">Pseudomonas imrae</name>
    <dbReference type="NCBI Taxonomy" id="2992837"/>
    <lineage>
        <taxon>Bacteria</taxon>
        <taxon>Pseudomonadati</taxon>
        <taxon>Pseudomonadota</taxon>
        <taxon>Gammaproteobacteria</taxon>
        <taxon>Pseudomonadales</taxon>
        <taxon>Pseudomonadaceae</taxon>
        <taxon>Pseudomonas</taxon>
    </lineage>
</organism>
<protein>
    <submittedName>
        <fullName evidence="1">Glutathione S-transferase family protein</fullName>
    </submittedName>
</protein>
<comment type="caution">
    <text evidence="1">The sequence shown here is derived from an EMBL/GenBank/DDBJ whole genome shotgun (WGS) entry which is preliminary data.</text>
</comment>
<evidence type="ECO:0000313" key="1">
    <source>
        <dbReference type="EMBL" id="MFO2476350.1"/>
    </source>
</evidence>
<reference evidence="1" key="1">
    <citation type="submission" date="2022-11" db="EMBL/GenBank/DDBJ databases">
        <title>Draft genome sequences of strains of Pseudomonas imrae sp. nov.</title>
        <authorList>
            <person name="Salva Serra F."/>
            <person name="Nimje P."/>
            <person name="Moore E.R.B."/>
            <person name="Marathe N.P."/>
        </authorList>
    </citation>
    <scope>NUCLEOTIDE SEQUENCE</scope>
    <source>
        <strain evidence="1">15FMM2</strain>
    </source>
</reference>